<proteinExistence type="predicted"/>
<sequence>MANESATNQLAQQISDRVTSKILKELDSNDMFKDGGKEFGTLMANLVTKLHETIETRFCAIQQQLVLIQQQLDVLKSQKCEIPSTKRKKTPTETTPTIAAGVLAAGAKATQKAKAAVKQSTGSQQPFVNYMLWVKSKWLNDSDFRDSLIGKPGTEKYEKNMAIIMANDIVIKKKDKPEFQRRAAEFSFVWRELISDDTKTLFKEEFAKLKDKSIGETAAAIQQLEETNKFTSQESTKLDEAVSIPEGMMCPPEGMVCPPPTPEELLQALHNNVF</sequence>
<reference evidence="1" key="1">
    <citation type="journal article" date="2020" name="Sci. Rep.">
        <title>A novel Asfarvirus-like virus identified as a potential cause of mass mortality of abalone.</title>
        <authorList>
            <person name="Matsuyama T."/>
            <person name="Takano T."/>
            <person name="Nishiki I."/>
            <person name="Fujiwara A."/>
            <person name="Kiryu I."/>
            <person name="Inada M."/>
            <person name="Sakai T."/>
            <person name="Terashima S."/>
            <person name="Matsuura Y."/>
            <person name="Isowa K."/>
            <person name="Nakayasu C."/>
        </authorList>
    </citation>
    <scope>NUCLEOTIDE SEQUENCE</scope>
</reference>
<protein>
    <submittedName>
        <fullName evidence="1">Uncharacterized protein</fullName>
    </submittedName>
</protein>
<accession>A0A5K7XWY6</accession>
<evidence type="ECO:0000313" key="1">
    <source>
        <dbReference type="EMBL" id="BBO53992.1"/>
    </source>
</evidence>
<organism evidence="1">
    <name type="scientific">Abalone asfa-like virus</name>
    <dbReference type="NCBI Taxonomy" id="2839893"/>
    <lineage>
        <taxon>Viruses</taxon>
        <taxon>Varidnaviria</taxon>
        <taxon>Bamfordvirae</taxon>
        <taxon>Nucleocytoviricota</taxon>
        <taxon>Pokkesviricetes</taxon>
        <taxon>Asfuvirales</taxon>
        <taxon>Asfarviridae</taxon>
    </lineage>
</organism>
<dbReference type="EMBL" id="LC506465">
    <property type="protein sequence ID" value="BBO53992.1"/>
    <property type="molecule type" value="Genomic_DNA"/>
</dbReference>
<name>A0A5K7XWY6_9VIRU</name>